<dbReference type="SUPFAM" id="SSF56112">
    <property type="entry name" value="Protein kinase-like (PK-like)"/>
    <property type="match status" value="1"/>
</dbReference>
<evidence type="ECO:0000259" key="1">
    <source>
        <dbReference type="PROSITE" id="PS50011"/>
    </source>
</evidence>
<dbReference type="GO" id="GO:0005524">
    <property type="term" value="F:ATP binding"/>
    <property type="evidence" value="ECO:0007669"/>
    <property type="project" value="InterPro"/>
</dbReference>
<dbReference type="CDD" id="cd00180">
    <property type="entry name" value="PKc"/>
    <property type="match status" value="1"/>
</dbReference>
<proteinExistence type="predicted"/>
<sequence length="272" mass="30157">MGHLFSSLYLKTKAKQPLPLVTSSTILTNMNPTQQNLIAVGIFSVVHHVSDTLVRKLPRTDDAFTLPGNLQAIRNEATIYALLGENPCIVRCLSIGKTLDHVDLEFYPHGTLMNYIQTYKESISDASRIRWARQIIEAVALVHEKGIVHADLALRQFFLDSDLNVRLGDFGASGYPGQEALGMEGASHFLPRNPDDPNTFLSDLFALGSTLYELGVGETPYRGLNDDLIENLYAKGDFPFVDGIFCGSVILGCWRCEFSSAKHVLMGFEELF</sequence>
<gene>
    <name evidence="2" type="ORF">VC83_00898</name>
</gene>
<dbReference type="RefSeq" id="XP_024328085.1">
    <property type="nucleotide sequence ID" value="XM_024464585.1"/>
</dbReference>
<dbReference type="GO" id="GO:0004672">
    <property type="term" value="F:protein kinase activity"/>
    <property type="evidence" value="ECO:0007669"/>
    <property type="project" value="InterPro"/>
</dbReference>
<feature type="domain" description="Protein kinase" evidence="1">
    <location>
        <begin position="1"/>
        <end position="272"/>
    </location>
</feature>
<dbReference type="Pfam" id="PF00069">
    <property type="entry name" value="Pkinase"/>
    <property type="match status" value="1"/>
</dbReference>
<name>A0A177ANR4_9PEZI</name>
<accession>A0A177ANR4</accession>
<dbReference type="Gene3D" id="1.10.510.10">
    <property type="entry name" value="Transferase(Phosphotransferase) domain 1"/>
    <property type="match status" value="1"/>
</dbReference>
<dbReference type="OrthoDB" id="1668230at2759"/>
<dbReference type="GeneID" id="36283991"/>
<dbReference type="eggNOG" id="KOG0586">
    <property type="taxonomic scope" value="Eukaryota"/>
</dbReference>
<dbReference type="InterPro" id="IPR011009">
    <property type="entry name" value="Kinase-like_dom_sf"/>
</dbReference>
<dbReference type="InterPro" id="IPR000719">
    <property type="entry name" value="Prot_kinase_dom"/>
</dbReference>
<protein>
    <recommendedName>
        <fullName evidence="1">Protein kinase domain-containing protein</fullName>
    </recommendedName>
</protein>
<dbReference type="PANTHER" id="PTHR24345">
    <property type="entry name" value="SERINE/THREONINE-PROTEIN KINASE PLK"/>
    <property type="match status" value="1"/>
</dbReference>
<dbReference type="GO" id="GO:0005634">
    <property type="term" value="C:nucleus"/>
    <property type="evidence" value="ECO:0007669"/>
    <property type="project" value="TreeGrafter"/>
</dbReference>
<reference evidence="2" key="1">
    <citation type="submission" date="2016-03" db="EMBL/GenBank/DDBJ databases">
        <title>Updated assembly of Pseudogymnoascus destructans, the fungus causing white-nose syndrome of bats.</title>
        <authorList>
            <person name="Palmer J.M."/>
            <person name="Drees K.P."/>
            <person name="Foster J.T."/>
            <person name="Lindner D.L."/>
        </authorList>
    </citation>
    <scope>NUCLEOTIDE SEQUENCE [LARGE SCALE GENOMIC DNA]</scope>
    <source>
        <strain evidence="2">20631-21</strain>
    </source>
</reference>
<evidence type="ECO:0000313" key="2">
    <source>
        <dbReference type="EMBL" id="OAF62814.1"/>
    </source>
</evidence>
<dbReference type="AlphaFoldDB" id="A0A177ANR4"/>
<dbReference type="Proteomes" id="UP000077154">
    <property type="component" value="Unassembled WGS sequence"/>
</dbReference>
<dbReference type="VEuPathDB" id="FungiDB:GMDG_00049"/>
<dbReference type="EMBL" id="KV441387">
    <property type="protein sequence ID" value="OAF62814.1"/>
    <property type="molecule type" value="Genomic_DNA"/>
</dbReference>
<organism evidence="2">
    <name type="scientific">Pseudogymnoascus destructans</name>
    <dbReference type="NCBI Taxonomy" id="655981"/>
    <lineage>
        <taxon>Eukaryota</taxon>
        <taxon>Fungi</taxon>
        <taxon>Dikarya</taxon>
        <taxon>Ascomycota</taxon>
        <taxon>Pezizomycotina</taxon>
        <taxon>Leotiomycetes</taxon>
        <taxon>Thelebolales</taxon>
        <taxon>Thelebolaceae</taxon>
        <taxon>Pseudogymnoascus</taxon>
    </lineage>
</organism>
<dbReference type="PROSITE" id="PS50011">
    <property type="entry name" value="PROTEIN_KINASE_DOM"/>
    <property type="match status" value="1"/>
</dbReference>